<dbReference type="EMBL" id="JARJLG010000084">
    <property type="protein sequence ID" value="KAJ7749800.1"/>
    <property type="molecule type" value="Genomic_DNA"/>
</dbReference>
<dbReference type="Proteomes" id="UP001215280">
    <property type="component" value="Unassembled WGS sequence"/>
</dbReference>
<name>A0AAD7IT21_9AGAR</name>
<accession>A0AAD7IT21</accession>
<feature type="region of interest" description="Disordered" evidence="1">
    <location>
        <begin position="55"/>
        <end position="74"/>
    </location>
</feature>
<reference evidence="2" key="1">
    <citation type="submission" date="2023-03" db="EMBL/GenBank/DDBJ databases">
        <title>Massive genome expansion in bonnet fungi (Mycena s.s.) driven by repeated elements and novel gene families across ecological guilds.</title>
        <authorList>
            <consortium name="Lawrence Berkeley National Laboratory"/>
            <person name="Harder C.B."/>
            <person name="Miyauchi S."/>
            <person name="Viragh M."/>
            <person name="Kuo A."/>
            <person name="Thoen E."/>
            <person name="Andreopoulos B."/>
            <person name="Lu D."/>
            <person name="Skrede I."/>
            <person name="Drula E."/>
            <person name="Henrissat B."/>
            <person name="Morin E."/>
            <person name="Kohler A."/>
            <person name="Barry K."/>
            <person name="LaButti K."/>
            <person name="Morin E."/>
            <person name="Salamov A."/>
            <person name="Lipzen A."/>
            <person name="Mereny Z."/>
            <person name="Hegedus B."/>
            <person name="Baldrian P."/>
            <person name="Stursova M."/>
            <person name="Weitz H."/>
            <person name="Taylor A."/>
            <person name="Grigoriev I.V."/>
            <person name="Nagy L.G."/>
            <person name="Martin F."/>
            <person name="Kauserud H."/>
        </authorList>
    </citation>
    <scope>NUCLEOTIDE SEQUENCE</scope>
    <source>
        <strain evidence="2">CBHHK188m</strain>
    </source>
</reference>
<evidence type="ECO:0000313" key="2">
    <source>
        <dbReference type="EMBL" id="KAJ7749800.1"/>
    </source>
</evidence>
<organism evidence="2 3">
    <name type="scientific">Mycena maculata</name>
    <dbReference type="NCBI Taxonomy" id="230809"/>
    <lineage>
        <taxon>Eukaryota</taxon>
        <taxon>Fungi</taxon>
        <taxon>Dikarya</taxon>
        <taxon>Basidiomycota</taxon>
        <taxon>Agaricomycotina</taxon>
        <taxon>Agaricomycetes</taxon>
        <taxon>Agaricomycetidae</taxon>
        <taxon>Agaricales</taxon>
        <taxon>Marasmiineae</taxon>
        <taxon>Mycenaceae</taxon>
        <taxon>Mycena</taxon>
    </lineage>
</organism>
<dbReference type="InterPro" id="IPR011009">
    <property type="entry name" value="Kinase-like_dom_sf"/>
</dbReference>
<evidence type="ECO:0008006" key="4">
    <source>
        <dbReference type="Google" id="ProtNLM"/>
    </source>
</evidence>
<dbReference type="AlphaFoldDB" id="A0AAD7IT21"/>
<keyword evidence="3" id="KW-1185">Reference proteome</keyword>
<evidence type="ECO:0000313" key="3">
    <source>
        <dbReference type="Proteomes" id="UP001215280"/>
    </source>
</evidence>
<sequence length="247" mass="27589">MEIMDSWADCRLKLALKEYEETERVRLASAYAIMNYRSDGDDVPLDLMTREDLVAHRASSSPPTPTLSTLSSPSPHRLIIDPLSRREGNKASLFEATFALAGGPRLNVFMKTYPVEDFNVLIHEFDVYTAVAHLVIVPKLHAVIKARFDPWGGLILEHAGTTLSSRDVPWKDLELTQQEKLDLYDAFRQLHAAGVVHGDVAARNILRRPSGAFCLVDFDRSSLNHVCPGPTCEELARLQRNLGLKAV</sequence>
<dbReference type="Gene3D" id="1.10.510.10">
    <property type="entry name" value="Transferase(Phosphotransferase) domain 1"/>
    <property type="match status" value="1"/>
</dbReference>
<gene>
    <name evidence="2" type="ORF">DFH07DRAFT_942001</name>
</gene>
<protein>
    <recommendedName>
        <fullName evidence="4">Protein kinase domain-containing protein</fullName>
    </recommendedName>
</protein>
<dbReference type="SUPFAM" id="SSF56112">
    <property type="entry name" value="Protein kinase-like (PK-like)"/>
    <property type="match status" value="1"/>
</dbReference>
<evidence type="ECO:0000256" key="1">
    <source>
        <dbReference type="SAM" id="MobiDB-lite"/>
    </source>
</evidence>
<dbReference type="Pfam" id="PF06293">
    <property type="entry name" value="Kdo"/>
    <property type="match status" value="1"/>
</dbReference>
<comment type="caution">
    <text evidence="2">The sequence shown here is derived from an EMBL/GenBank/DDBJ whole genome shotgun (WGS) entry which is preliminary data.</text>
</comment>
<proteinExistence type="predicted"/>